<evidence type="ECO:0008006" key="4">
    <source>
        <dbReference type="Google" id="ProtNLM"/>
    </source>
</evidence>
<sequence>MTIITAANITIATWGLGLITSPGWGMGVFMVTAMMNDSGQKRIVPYQTVCLWSFAATPIAMLYTVVHTMSHGYSTPVALLPLVPILTYVGSLLLAFKK</sequence>
<feature type="transmembrane region" description="Helical" evidence="1">
    <location>
        <begin position="78"/>
        <end position="96"/>
    </location>
</feature>
<dbReference type="AlphaFoldDB" id="F4Q235"/>
<dbReference type="GeneID" id="14870174"/>
<keyword evidence="3" id="KW-1185">Reference proteome</keyword>
<dbReference type="Proteomes" id="UP000007797">
    <property type="component" value="Unassembled WGS sequence"/>
</dbReference>
<accession>F4Q235</accession>
<keyword evidence="1" id="KW-0812">Transmembrane</keyword>
<keyword evidence="1" id="KW-0472">Membrane</keyword>
<reference evidence="3" key="1">
    <citation type="journal article" date="2011" name="Genome Res.">
        <title>Phylogeny-wide analysis of social amoeba genomes highlights ancient origins for complex intercellular communication.</title>
        <authorList>
            <person name="Heidel A.J."/>
            <person name="Lawal H.M."/>
            <person name="Felder M."/>
            <person name="Schilde C."/>
            <person name="Helps N.R."/>
            <person name="Tunggal B."/>
            <person name="Rivero F."/>
            <person name="John U."/>
            <person name="Schleicher M."/>
            <person name="Eichinger L."/>
            <person name="Platzer M."/>
            <person name="Noegel A.A."/>
            <person name="Schaap P."/>
            <person name="Gloeckner G."/>
        </authorList>
    </citation>
    <scope>NUCLEOTIDE SEQUENCE [LARGE SCALE GENOMIC DNA]</scope>
    <source>
        <strain evidence="3">SH3</strain>
    </source>
</reference>
<feature type="transmembrane region" description="Helical" evidence="1">
    <location>
        <begin position="43"/>
        <end position="66"/>
    </location>
</feature>
<evidence type="ECO:0000313" key="2">
    <source>
        <dbReference type="EMBL" id="EGG18055.1"/>
    </source>
</evidence>
<name>F4Q235_CACFS</name>
<dbReference type="KEGG" id="dfa:DFA_06722"/>
<evidence type="ECO:0000256" key="1">
    <source>
        <dbReference type="SAM" id="Phobius"/>
    </source>
</evidence>
<dbReference type="EMBL" id="GL883020">
    <property type="protein sequence ID" value="EGG18055.1"/>
    <property type="molecule type" value="Genomic_DNA"/>
</dbReference>
<evidence type="ECO:0000313" key="3">
    <source>
        <dbReference type="Proteomes" id="UP000007797"/>
    </source>
</evidence>
<dbReference type="OMA" id="YITCCIA"/>
<keyword evidence="1" id="KW-1133">Transmembrane helix</keyword>
<gene>
    <name evidence="2" type="ORF">DFA_06722</name>
</gene>
<feature type="transmembrane region" description="Helical" evidence="1">
    <location>
        <begin position="6"/>
        <end position="31"/>
    </location>
</feature>
<proteinExistence type="predicted"/>
<protein>
    <recommendedName>
        <fullName evidence="4">Transmembrane protein</fullName>
    </recommendedName>
</protein>
<dbReference type="RefSeq" id="XP_004356948.1">
    <property type="nucleotide sequence ID" value="XM_004356894.1"/>
</dbReference>
<organism evidence="2 3">
    <name type="scientific">Cavenderia fasciculata</name>
    <name type="common">Slime mold</name>
    <name type="synonym">Dictyostelium fasciculatum</name>
    <dbReference type="NCBI Taxonomy" id="261658"/>
    <lineage>
        <taxon>Eukaryota</taxon>
        <taxon>Amoebozoa</taxon>
        <taxon>Evosea</taxon>
        <taxon>Eumycetozoa</taxon>
        <taxon>Dictyostelia</taxon>
        <taxon>Acytosteliales</taxon>
        <taxon>Cavenderiaceae</taxon>
        <taxon>Cavenderia</taxon>
    </lineage>
</organism>